<evidence type="ECO:0000313" key="16">
    <source>
        <dbReference type="EnsemblMetazoa" id="CapteP219746"/>
    </source>
</evidence>
<organism evidence="15">
    <name type="scientific">Capitella teleta</name>
    <name type="common">Polychaete worm</name>
    <dbReference type="NCBI Taxonomy" id="283909"/>
    <lineage>
        <taxon>Eukaryota</taxon>
        <taxon>Metazoa</taxon>
        <taxon>Spiralia</taxon>
        <taxon>Lophotrochozoa</taxon>
        <taxon>Annelida</taxon>
        <taxon>Polychaeta</taxon>
        <taxon>Sedentaria</taxon>
        <taxon>Scolecida</taxon>
        <taxon>Capitellidae</taxon>
        <taxon>Capitella</taxon>
    </lineage>
</organism>
<evidence type="ECO:0008006" key="18">
    <source>
        <dbReference type="Google" id="ProtNLM"/>
    </source>
</evidence>
<dbReference type="Pfam" id="PF00060">
    <property type="entry name" value="Lig_chan"/>
    <property type="match status" value="1"/>
</dbReference>
<evidence type="ECO:0000256" key="4">
    <source>
        <dbReference type="ARBA" id="ARBA00022692"/>
    </source>
</evidence>
<feature type="transmembrane region" description="Helical" evidence="12">
    <location>
        <begin position="322"/>
        <end position="343"/>
    </location>
</feature>
<reference evidence="17" key="1">
    <citation type="submission" date="2012-12" db="EMBL/GenBank/DDBJ databases">
        <authorList>
            <person name="Hellsten U."/>
            <person name="Grimwood J."/>
            <person name="Chapman J.A."/>
            <person name="Shapiro H."/>
            <person name="Aerts A."/>
            <person name="Otillar R.P."/>
            <person name="Terry A.Y."/>
            <person name="Boore J.L."/>
            <person name="Simakov O."/>
            <person name="Marletaz F."/>
            <person name="Cho S.-J."/>
            <person name="Edsinger-Gonzales E."/>
            <person name="Havlak P."/>
            <person name="Kuo D.-H."/>
            <person name="Larsson T."/>
            <person name="Lv J."/>
            <person name="Arendt D."/>
            <person name="Savage R."/>
            <person name="Osoegawa K."/>
            <person name="de Jong P."/>
            <person name="Lindberg D.R."/>
            <person name="Seaver E.C."/>
            <person name="Weisblat D.A."/>
            <person name="Putnam N.H."/>
            <person name="Grigoriev I.V."/>
            <person name="Rokhsar D.S."/>
        </authorList>
    </citation>
    <scope>NUCLEOTIDE SEQUENCE</scope>
    <source>
        <strain evidence="17">I ESC-2004</strain>
    </source>
</reference>
<evidence type="ECO:0000256" key="9">
    <source>
        <dbReference type="ARBA" id="ARBA00023180"/>
    </source>
</evidence>
<evidence type="ECO:0000256" key="3">
    <source>
        <dbReference type="ARBA" id="ARBA00022475"/>
    </source>
</evidence>
<keyword evidence="3" id="KW-1003">Cell membrane</keyword>
<keyword evidence="5 12" id="KW-1133">Transmembrane helix</keyword>
<evidence type="ECO:0000256" key="7">
    <source>
        <dbReference type="ARBA" id="ARBA00023136"/>
    </source>
</evidence>
<sequence length="669" mass="75342">MRKSDAFQEAMSTTNVSLHDILSLSLHQFLHDITWELLLESQRPTFQTYLLLVNDTQYIQQTISKGTSIDVMSPIFNWIILCAEKEKEVLEATVPFIPRLSNVVLIQSTLSCVSYSDAEAALFPECMRHDNQLTFTEEPEIVCSFSGTVALISDLIRRRNETECSCDLDISSALKVEMEQHTGVQVWSSDEMGTSSISPVGVWNFRPEQDLPPPTQFIKPFKGLRGKVFNITTNKIFQVIQPDGSFKGLAFDILNELMLKLNFTYVIHRPPDGQWGTQDANGQWTGMIGQIVRKPIWRGSTAMLLASTPETAYFAYLNPFDSNVLICMVAAVWVVSFMLWILARSHPWEKYVRDKVSRGHCNISEASFGEILLRMFGALFTQDIPWKCHTMSVRVIMGSLLLCNLIIGATYTGNLVALLTVTTSSAPVDSLYDLVHATEYKAGLVKGQALVQVLKESNPDSLYHSLWEKIASDLDGNLVENLEEGFNRVLNDKFIFMDDTKNLRSIVSETDHEDRCNLNIGREKFFYTYYAFPLQMHSPYLELFNDRMQTMIESGLVDYWRAKYGGTTGPKDCHRESTILSASSVGLNHLSGNFLLLPAGLGTSFVFLLLEIAWKKLSGRQTALKLLNSVNPLYLLNNAVHLTNSVIENTGFSCIKIEGVLLIDSEDVF</sequence>
<dbReference type="OMA" id="CSTESEH"/>
<feature type="transmembrane region" description="Helical" evidence="12">
    <location>
        <begin position="594"/>
        <end position="614"/>
    </location>
</feature>
<evidence type="ECO:0000256" key="11">
    <source>
        <dbReference type="ARBA" id="ARBA00023303"/>
    </source>
</evidence>
<dbReference type="Gene3D" id="1.10.287.70">
    <property type="match status" value="1"/>
</dbReference>
<dbReference type="EMBL" id="AMQN01007043">
    <property type="status" value="NOT_ANNOTATED_CDS"/>
    <property type="molecule type" value="Genomic_DNA"/>
</dbReference>
<evidence type="ECO:0000256" key="1">
    <source>
        <dbReference type="ARBA" id="ARBA00004651"/>
    </source>
</evidence>
<dbReference type="PANTHER" id="PTHR42643:SF24">
    <property type="entry name" value="IONOTROPIC RECEPTOR 60A"/>
    <property type="match status" value="1"/>
</dbReference>
<dbReference type="Proteomes" id="UP000014760">
    <property type="component" value="Unassembled WGS sequence"/>
</dbReference>
<dbReference type="InterPro" id="IPR001320">
    <property type="entry name" value="Iontro_rcpt_C"/>
</dbReference>
<feature type="domain" description="Ionotropic glutamate receptor C-terminal" evidence="13">
    <location>
        <begin position="228"/>
        <end position="565"/>
    </location>
</feature>
<name>R7UUH7_CAPTE</name>
<keyword evidence="2" id="KW-0813">Transport</keyword>
<dbReference type="EnsemblMetazoa" id="CapteT219746">
    <property type="protein sequence ID" value="CapteP219746"/>
    <property type="gene ID" value="CapteG219746"/>
</dbReference>
<gene>
    <name evidence="15" type="ORF">CAPTEDRAFT_219746</name>
</gene>
<dbReference type="HOGENOM" id="CLU_410636_0_0_1"/>
<feature type="domain" description="Ionotropic glutamate receptor L-glutamate and glycine-binding" evidence="14">
    <location>
        <begin position="238"/>
        <end position="293"/>
    </location>
</feature>
<dbReference type="STRING" id="283909.R7UUH7"/>
<feature type="transmembrane region" description="Helical" evidence="12">
    <location>
        <begin position="395"/>
        <end position="421"/>
    </location>
</feature>
<dbReference type="EMBL" id="KB299806">
    <property type="protein sequence ID" value="ELU07547.1"/>
    <property type="molecule type" value="Genomic_DNA"/>
</dbReference>
<keyword evidence="8" id="KW-0675">Receptor</keyword>
<keyword evidence="10" id="KW-1071">Ligand-gated ion channel</keyword>
<dbReference type="InterPro" id="IPR052192">
    <property type="entry name" value="Insect_Ionotropic_Sensory_Rcpt"/>
</dbReference>
<dbReference type="InterPro" id="IPR019594">
    <property type="entry name" value="Glu/Gly-bd"/>
</dbReference>
<evidence type="ECO:0000256" key="10">
    <source>
        <dbReference type="ARBA" id="ARBA00023286"/>
    </source>
</evidence>
<keyword evidence="6" id="KW-0406">Ion transport</keyword>
<reference evidence="15 17" key="2">
    <citation type="journal article" date="2013" name="Nature">
        <title>Insights into bilaterian evolution from three spiralian genomes.</title>
        <authorList>
            <person name="Simakov O."/>
            <person name="Marletaz F."/>
            <person name="Cho S.J."/>
            <person name="Edsinger-Gonzales E."/>
            <person name="Havlak P."/>
            <person name="Hellsten U."/>
            <person name="Kuo D.H."/>
            <person name="Larsson T."/>
            <person name="Lv J."/>
            <person name="Arendt D."/>
            <person name="Savage R."/>
            <person name="Osoegawa K."/>
            <person name="de Jong P."/>
            <person name="Grimwood J."/>
            <person name="Chapman J.A."/>
            <person name="Shapiro H."/>
            <person name="Aerts A."/>
            <person name="Otillar R.P."/>
            <person name="Terry A.Y."/>
            <person name="Boore J.L."/>
            <person name="Grigoriev I.V."/>
            <person name="Lindberg D.R."/>
            <person name="Seaver E.C."/>
            <person name="Weisblat D.A."/>
            <person name="Putnam N.H."/>
            <person name="Rokhsar D.S."/>
        </authorList>
    </citation>
    <scope>NUCLEOTIDE SEQUENCE</scope>
    <source>
        <strain evidence="15 17">I ESC-2004</strain>
    </source>
</reference>
<dbReference type="GO" id="GO:0015276">
    <property type="term" value="F:ligand-gated monoatomic ion channel activity"/>
    <property type="evidence" value="ECO:0007669"/>
    <property type="project" value="InterPro"/>
</dbReference>
<evidence type="ECO:0000259" key="13">
    <source>
        <dbReference type="SMART" id="SM00079"/>
    </source>
</evidence>
<evidence type="ECO:0000256" key="5">
    <source>
        <dbReference type="ARBA" id="ARBA00022989"/>
    </source>
</evidence>
<evidence type="ECO:0000256" key="2">
    <source>
        <dbReference type="ARBA" id="ARBA00022448"/>
    </source>
</evidence>
<protein>
    <recommendedName>
        <fullName evidence="18">Ionotropic glutamate receptor L-glutamate and glycine-binding domain-containing protein</fullName>
    </recommendedName>
</protein>
<comment type="subcellular location">
    <subcellularLocation>
        <location evidence="1">Cell membrane</location>
        <topology evidence="1">Multi-pass membrane protein</topology>
    </subcellularLocation>
</comment>
<dbReference type="SUPFAM" id="SSF53850">
    <property type="entry name" value="Periplasmic binding protein-like II"/>
    <property type="match status" value="1"/>
</dbReference>
<dbReference type="Pfam" id="PF10613">
    <property type="entry name" value="Lig_chan-Glu_bd"/>
    <property type="match status" value="1"/>
</dbReference>
<reference evidence="16" key="3">
    <citation type="submission" date="2015-06" db="UniProtKB">
        <authorList>
            <consortium name="EnsemblMetazoa"/>
        </authorList>
    </citation>
    <scope>IDENTIFICATION</scope>
</reference>
<dbReference type="OrthoDB" id="9997229at2759"/>
<proteinExistence type="predicted"/>
<keyword evidence="11" id="KW-0407">Ion channel</keyword>
<evidence type="ECO:0000256" key="6">
    <source>
        <dbReference type="ARBA" id="ARBA00023065"/>
    </source>
</evidence>
<keyword evidence="7 12" id="KW-0472">Membrane</keyword>
<keyword evidence="9" id="KW-0325">Glycoprotein</keyword>
<accession>R7UUH7</accession>
<evidence type="ECO:0000313" key="17">
    <source>
        <dbReference type="Proteomes" id="UP000014760"/>
    </source>
</evidence>
<dbReference type="GO" id="GO:0005886">
    <property type="term" value="C:plasma membrane"/>
    <property type="evidence" value="ECO:0007669"/>
    <property type="project" value="UniProtKB-SubCell"/>
</dbReference>
<keyword evidence="17" id="KW-1185">Reference proteome</keyword>
<dbReference type="AlphaFoldDB" id="R7UUH7"/>
<evidence type="ECO:0000256" key="8">
    <source>
        <dbReference type="ARBA" id="ARBA00023170"/>
    </source>
</evidence>
<evidence type="ECO:0000259" key="14">
    <source>
        <dbReference type="SMART" id="SM00918"/>
    </source>
</evidence>
<dbReference type="Gene3D" id="3.40.190.10">
    <property type="entry name" value="Periplasmic binding protein-like II"/>
    <property type="match status" value="1"/>
</dbReference>
<dbReference type="GO" id="GO:0050906">
    <property type="term" value="P:detection of stimulus involved in sensory perception"/>
    <property type="evidence" value="ECO:0007669"/>
    <property type="project" value="UniProtKB-ARBA"/>
</dbReference>
<dbReference type="SMART" id="SM00079">
    <property type="entry name" value="PBPe"/>
    <property type="match status" value="1"/>
</dbReference>
<evidence type="ECO:0000313" key="15">
    <source>
        <dbReference type="EMBL" id="ELU07547.1"/>
    </source>
</evidence>
<evidence type="ECO:0000256" key="12">
    <source>
        <dbReference type="SAM" id="Phobius"/>
    </source>
</evidence>
<dbReference type="PANTHER" id="PTHR42643">
    <property type="entry name" value="IONOTROPIC RECEPTOR 20A-RELATED"/>
    <property type="match status" value="1"/>
</dbReference>
<dbReference type="SMART" id="SM00918">
    <property type="entry name" value="Lig_chan-Glu_bd"/>
    <property type="match status" value="1"/>
</dbReference>
<keyword evidence="4 12" id="KW-0812">Transmembrane</keyword>